<evidence type="ECO:0000313" key="2">
    <source>
        <dbReference type="EMBL" id="NID10793.1"/>
    </source>
</evidence>
<gene>
    <name evidence="2" type="ORF">F7231_11495</name>
</gene>
<proteinExistence type="predicted"/>
<name>A0ABX0QFY3_9BACT</name>
<accession>A0ABX0QFY3</accession>
<dbReference type="EMBL" id="WAEL01000004">
    <property type="protein sequence ID" value="NID10793.1"/>
    <property type="molecule type" value="Genomic_DNA"/>
</dbReference>
<feature type="compositionally biased region" description="Basic and acidic residues" evidence="1">
    <location>
        <begin position="194"/>
        <end position="209"/>
    </location>
</feature>
<dbReference type="Proteomes" id="UP000606008">
    <property type="component" value="Unassembled WGS sequence"/>
</dbReference>
<keyword evidence="3" id="KW-1185">Reference proteome</keyword>
<feature type="region of interest" description="Disordered" evidence="1">
    <location>
        <begin position="177"/>
        <end position="209"/>
    </location>
</feature>
<reference evidence="2" key="1">
    <citation type="submission" date="2024-05" db="EMBL/GenBank/DDBJ databases">
        <authorList>
            <person name="Jung D.-H."/>
        </authorList>
    </citation>
    <scope>NUCLEOTIDE SEQUENCE</scope>
    <source>
        <strain evidence="2">JA-25</strain>
    </source>
</reference>
<comment type="caution">
    <text evidence="2">The sequence shown here is derived from an EMBL/GenBank/DDBJ whole genome shotgun (WGS) entry which is preliminary data.</text>
</comment>
<evidence type="ECO:0000313" key="3">
    <source>
        <dbReference type="Proteomes" id="UP000606008"/>
    </source>
</evidence>
<evidence type="ECO:0000256" key="1">
    <source>
        <dbReference type="SAM" id="MobiDB-lite"/>
    </source>
</evidence>
<organism evidence="2 3">
    <name type="scientific">Fibrivirga algicola</name>
    <dbReference type="NCBI Taxonomy" id="2950420"/>
    <lineage>
        <taxon>Bacteria</taxon>
        <taxon>Pseudomonadati</taxon>
        <taxon>Bacteroidota</taxon>
        <taxon>Cytophagia</taxon>
        <taxon>Cytophagales</taxon>
        <taxon>Spirosomataceae</taxon>
        <taxon>Fibrivirga</taxon>
    </lineage>
</organism>
<sequence>MNTQAQTVYAGEQTIDKQLYKGLFLTIPLSDKQVEKEWEEFVKPFGRISTSRGTYRITTADIKDISAEPINFTSQIKGNKKSTTVFTAYDLGGGNYVSAGNGNYDAADKLLKDFAARALFIDEVRVAEEGFTESQKNHQKMVRKGETLARDIENNRKEKERLQRKIEENAKELEQLLRDTETNKVDQTTAQTDMDNKRKNVETVKAKKQ</sequence>
<protein>
    <submittedName>
        <fullName evidence="2">Uncharacterized protein</fullName>
    </submittedName>
</protein>